<dbReference type="InterPro" id="IPR051449">
    <property type="entry name" value="ABC-2_transporter_component"/>
</dbReference>
<comment type="caution">
    <text evidence="8">The sequence shown here is derived from an EMBL/GenBank/DDBJ whole genome shotgun (WGS) entry which is preliminary data.</text>
</comment>
<feature type="transmembrane region" description="Helical" evidence="6">
    <location>
        <begin position="191"/>
        <end position="212"/>
    </location>
</feature>
<evidence type="ECO:0000256" key="6">
    <source>
        <dbReference type="SAM" id="Phobius"/>
    </source>
</evidence>
<evidence type="ECO:0000259" key="7">
    <source>
        <dbReference type="Pfam" id="PF12698"/>
    </source>
</evidence>
<keyword evidence="5 6" id="KW-0472">Membrane</keyword>
<dbReference type="PANTHER" id="PTHR30294:SF29">
    <property type="entry name" value="MULTIDRUG ABC TRANSPORTER PERMEASE YBHS-RELATED"/>
    <property type="match status" value="1"/>
</dbReference>
<feature type="domain" description="ABC-2 type transporter transmembrane" evidence="7">
    <location>
        <begin position="20"/>
        <end position="381"/>
    </location>
</feature>
<sequence length="400" mass="44677">MSILKVYYKIMKSHWLTLMIYMSIFFTVFFVFGMSASERSDIKMYEGSKPNIAVLDRDGSSLSEGLVTYLGTQANIKHKNVSNSDAQDALFYADVSAIITIPEGFEEEFASGKEAVSMNQRPDDVNGVLLQQTINKYLDTMHAYEKLYPKQGISELHTRVQKNLNTTAEVKMSDSEEVATSSMLRGAYFNYASYIMLVITILLIGLTMHSFFNAEITKRNLVAPVSQNRMNLQLVFCNLSVGIALWGLMMLMILGMVWDSMMTLGGLLEVVNAFVFMLMCVSMSFMFCVISTKSKHPDDMLNGISNIVGLGSSFLCGAFVPLSMIGENILVISRFLPSYWYVKLNDSLTSAVHVGDALLQEAFMTYGILLLFAAAFLCIALVIMKNRRTQDALEDTSMQP</sequence>
<dbReference type="InterPro" id="IPR013525">
    <property type="entry name" value="ABC2_TM"/>
</dbReference>
<feature type="transmembrane region" description="Helical" evidence="6">
    <location>
        <begin position="304"/>
        <end position="325"/>
    </location>
</feature>
<evidence type="ECO:0000313" key="8">
    <source>
        <dbReference type="EMBL" id="KGJ51760.1"/>
    </source>
</evidence>
<keyword evidence="3 6" id="KW-0812">Transmembrane</keyword>
<dbReference type="RefSeq" id="WP_044907315.1">
    <property type="nucleotide sequence ID" value="NZ_JQIF01000097.1"/>
</dbReference>
<comment type="subcellular location">
    <subcellularLocation>
        <location evidence="1">Cell membrane</location>
        <topology evidence="1">Multi-pass membrane protein</topology>
    </subcellularLocation>
</comment>
<evidence type="ECO:0000256" key="1">
    <source>
        <dbReference type="ARBA" id="ARBA00004651"/>
    </source>
</evidence>
<keyword evidence="4 6" id="KW-1133">Transmembrane helix</keyword>
<protein>
    <submittedName>
        <fullName evidence="8">Membrane protein</fullName>
    </submittedName>
</protein>
<evidence type="ECO:0000256" key="3">
    <source>
        <dbReference type="ARBA" id="ARBA00022692"/>
    </source>
</evidence>
<dbReference type="Proteomes" id="UP000030008">
    <property type="component" value="Unassembled WGS sequence"/>
</dbReference>
<name>A0A099I216_CLOIN</name>
<evidence type="ECO:0000256" key="2">
    <source>
        <dbReference type="ARBA" id="ARBA00022475"/>
    </source>
</evidence>
<dbReference type="Pfam" id="PF12698">
    <property type="entry name" value="ABC2_membrane_3"/>
    <property type="match status" value="1"/>
</dbReference>
<organism evidence="8 9">
    <name type="scientific">Clostridium innocuum</name>
    <dbReference type="NCBI Taxonomy" id="1522"/>
    <lineage>
        <taxon>Bacteria</taxon>
        <taxon>Bacillati</taxon>
        <taxon>Bacillota</taxon>
        <taxon>Clostridia</taxon>
        <taxon>Eubacteriales</taxon>
        <taxon>Clostridiaceae</taxon>
        <taxon>Clostridium</taxon>
    </lineage>
</organism>
<feature type="transmembrane region" description="Helical" evidence="6">
    <location>
        <begin position="270"/>
        <end position="292"/>
    </location>
</feature>
<evidence type="ECO:0000313" key="9">
    <source>
        <dbReference type="Proteomes" id="UP000030008"/>
    </source>
</evidence>
<evidence type="ECO:0000256" key="4">
    <source>
        <dbReference type="ARBA" id="ARBA00022989"/>
    </source>
</evidence>
<reference evidence="8 9" key="1">
    <citation type="submission" date="2014-08" db="EMBL/GenBank/DDBJ databases">
        <title>Clostridium innocuum, an unnegligible vancomycin-resistant pathogen causing extra-intestinal infections.</title>
        <authorList>
            <person name="Feng Y."/>
            <person name="Chiu C.-H."/>
        </authorList>
    </citation>
    <scope>NUCLEOTIDE SEQUENCE [LARGE SCALE GENOMIC DNA]</scope>
    <source>
        <strain evidence="8 9">AN88</strain>
    </source>
</reference>
<dbReference type="GO" id="GO:0140359">
    <property type="term" value="F:ABC-type transporter activity"/>
    <property type="evidence" value="ECO:0007669"/>
    <property type="project" value="InterPro"/>
</dbReference>
<feature type="transmembrane region" description="Helical" evidence="6">
    <location>
        <begin position="363"/>
        <end position="383"/>
    </location>
</feature>
<proteinExistence type="predicted"/>
<accession>A0A099I216</accession>
<dbReference type="EMBL" id="JQIF01000097">
    <property type="protein sequence ID" value="KGJ51760.1"/>
    <property type="molecule type" value="Genomic_DNA"/>
</dbReference>
<feature type="transmembrane region" description="Helical" evidence="6">
    <location>
        <begin position="232"/>
        <end position="258"/>
    </location>
</feature>
<dbReference type="Gene3D" id="3.40.1710.10">
    <property type="entry name" value="abc type-2 transporter like domain"/>
    <property type="match status" value="1"/>
</dbReference>
<dbReference type="GO" id="GO:0005886">
    <property type="term" value="C:plasma membrane"/>
    <property type="evidence" value="ECO:0007669"/>
    <property type="project" value="UniProtKB-SubCell"/>
</dbReference>
<evidence type="ECO:0000256" key="5">
    <source>
        <dbReference type="ARBA" id="ARBA00023136"/>
    </source>
</evidence>
<gene>
    <name evidence="8" type="ORF">CIAN88_18555</name>
</gene>
<keyword evidence="2" id="KW-1003">Cell membrane</keyword>
<feature type="transmembrane region" description="Helical" evidence="6">
    <location>
        <begin position="15"/>
        <end position="36"/>
    </location>
</feature>
<dbReference type="AlphaFoldDB" id="A0A099I216"/>
<dbReference type="PANTHER" id="PTHR30294">
    <property type="entry name" value="MEMBRANE COMPONENT OF ABC TRANSPORTER YHHJ-RELATED"/>
    <property type="match status" value="1"/>
</dbReference>